<dbReference type="PANTHER" id="PTHR11264:SF0">
    <property type="entry name" value="URACIL-DNA GLYCOSYLASE"/>
    <property type="match status" value="1"/>
</dbReference>
<dbReference type="GeneID" id="96998788"/>
<evidence type="ECO:0000256" key="6">
    <source>
        <dbReference type="ARBA" id="ARBA00022763"/>
    </source>
</evidence>
<reference evidence="13 14" key="1">
    <citation type="submission" date="2012-01" db="EMBL/GenBank/DDBJ databases">
        <title>The Genome Sequence of Helcococcus kunzii ATCC 51366.</title>
        <authorList>
            <consortium name="The Broad Institute Genome Sequencing Platform"/>
            <person name="Earl A."/>
            <person name="Ward D."/>
            <person name="Feldgarden M."/>
            <person name="Gevers D."/>
            <person name="Huys G."/>
            <person name="Young S.K."/>
            <person name="Zeng Q."/>
            <person name="Gargeya S."/>
            <person name="Fitzgerald M."/>
            <person name="Haas B."/>
            <person name="Abouelleil A."/>
            <person name="Alvarado L."/>
            <person name="Arachchi H.M."/>
            <person name="Berlin A."/>
            <person name="Chapman S.B."/>
            <person name="Gearin G."/>
            <person name="Goldberg J."/>
            <person name="Griggs A."/>
            <person name="Gujja S."/>
            <person name="Hansen M."/>
            <person name="Heiman D."/>
            <person name="Howarth C."/>
            <person name="Larimer J."/>
            <person name="Lui A."/>
            <person name="MacDonald P.J.P."/>
            <person name="McCowen C."/>
            <person name="Montmayeur A."/>
            <person name="Murphy C."/>
            <person name="Neiman D."/>
            <person name="Pearson M."/>
            <person name="Priest M."/>
            <person name="Roberts A."/>
            <person name="Saif S."/>
            <person name="Shea T."/>
            <person name="Sisk P."/>
            <person name="Stolte C."/>
            <person name="Sykes S."/>
            <person name="Wortman J."/>
            <person name="Nusbaum C."/>
            <person name="Birren B."/>
        </authorList>
    </citation>
    <scope>NUCLEOTIDE SEQUENCE [LARGE SCALE GENOMIC DNA]</scope>
    <source>
        <strain evidence="13 14">ATCC 51366</strain>
    </source>
</reference>
<comment type="catalytic activity">
    <reaction evidence="1 9 11">
        <text>Hydrolyzes single-stranded DNA or mismatched double-stranded DNA and polynucleotides, releasing free uracil.</text>
        <dbReference type="EC" id="3.2.2.27"/>
    </reaction>
</comment>
<dbReference type="HAMAP" id="MF_00148">
    <property type="entry name" value="UDG"/>
    <property type="match status" value="1"/>
</dbReference>
<dbReference type="AlphaFoldDB" id="H3NN78"/>
<dbReference type="GO" id="GO:0004844">
    <property type="term" value="F:uracil DNA N-glycosylase activity"/>
    <property type="evidence" value="ECO:0007669"/>
    <property type="project" value="UniProtKB-UniRule"/>
</dbReference>
<dbReference type="SMART" id="SM00987">
    <property type="entry name" value="UreE_C"/>
    <property type="match status" value="1"/>
</dbReference>
<keyword evidence="14" id="KW-1185">Reference proteome</keyword>
<evidence type="ECO:0000256" key="7">
    <source>
        <dbReference type="ARBA" id="ARBA00022801"/>
    </source>
</evidence>
<feature type="domain" description="Uracil-DNA glycosylase-like" evidence="12">
    <location>
        <begin position="47"/>
        <end position="204"/>
    </location>
</feature>
<dbReference type="GO" id="GO:0097510">
    <property type="term" value="P:base-excision repair, AP site formation via deaminated base removal"/>
    <property type="evidence" value="ECO:0007669"/>
    <property type="project" value="TreeGrafter"/>
</dbReference>
<gene>
    <name evidence="9" type="primary">ung</name>
    <name evidence="13" type="ORF">HMPREF9709_00789</name>
</gene>
<comment type="subcellular location">
    <subcellularLocation>
        <location evidence="9">Cytoplasm</location>
    </subcellularLocation>
</comment>
<evidence type="ECO:0000313" key="14">
    <source>
        <dbReference type="Proteomes" id="UP000004191"/>
    </source>
</evidence>
<evidence type="ECO:0000256" key="2">
    <source>
        <dbReference type="ARBA" id="ARBA00002631"/>
    </source>
</evidence>
<dbReference type="InterPro" id="IPR002043">
    <property type="entry name" value="UDG_fam1"/>
</dbReference>
<dbReference type="SUPFAM" id="SSF52141">
    <property type="entry name" value="Uracil-DNA glycosylase-like"/>
    <property type="match status" value="1"/>
</dbReference>
<dbReference type="NCBIfam" id="TIGR00628">
    <property type="entry name" value="ung"/>
    <property type="match status" value="1"/>
</dbReference>
<evidence type="ECO:0000256" key="1">
    <source>
        <dbReference type="ARBA" id="ARBA00001400"/>
    </source>
</evidence>
<keyword evidence="9" id="KW-0963">Cytoplasm</keyword>
<dbReference type="CDD" id="cd10027">
    <property type="entry name" value="UDG-F1-like"/>
    <property type="match status" value="1"/>
</dbReference>
<dbReference type="PATRIC" id="fig|883114.3.peg.781"/>
<dbReference type="eggNOG" id="COG0692">
    <property type="taxonomic scope" value="Bacteria"/>
</dbReference>
<dbReference type="Gene3D" id="3.40.470.10">
    <property type="entry name" value="Uracil-DNA glycosylase-like domain"/>
    <property type="match status" value="1"/>
</dbReference>
<evidence type="ECO:0000256" key="9">
    <source>
        <dbReference type="HAMAP-Rule" id="MF_00148"/>
    </source>
</evidence>
<evidence type="ECO:0000256" key="10">
    <source>
        <dbReference type="PROSITE-ProRule" id="PRU10072"/>
    </source>
</evidence>
<keyword evidence="7 9" id="KW-0378">Hydrolase</keyword>
<feature type="active site" description="Proton acceptor" evidence="9 10">
    <location>
        <position position="62"/>
    </location>
</feature>
<dbReference type="NCBIfam" id="NF003588">
    <property type="entry name" value="PRK05254.1-1"/>
    <property type="match status" value="1"/>
</dbReference>
<evidence type="ECO:0000256" key="5">
    <source>
        <dbReference type="ARBA" id="ARBA00018429"/>
    </source>
</evidence>
<dbReference type="SMART" id="SM00986">
    <property type="entry name" value="UDG"/>
    <property type="match status" value="1"/>
</dbReference>
<dbReference type="EMBL" id="AGEI01000020">
    <property type="protein sequence ID" value="EHR34482.1"/>
    <property type="molecule type" value="Genomic_DNA"/>
</dbReference>
<dbReference type="HOGENOM" id="CLU_032162_3_2_9"/>
<dbReference type="NCBIfam" id="NF003592">
    <property type="entry name" value="PRK05254.1-5"/>
    <property type="match status" value="1"/>
</dbReference>
<evidence type="ECO:0000259" key="12">
    <source>
        <dbReference type="SMART" id="SM00986"/>
    </source>
</evidence>
<evidence type="ECO:0000256" key="8">
    <source>
        <dbReference type="ARBA" id="ARBA00023204"/>
    </source>
</evidence>
<dbReference type="GO" id="GO:0005737">
    <property type="term" value="C:cytoplasm"/>
    <property type="evidence" value="ECO:0007669"/>
    <property type="project" value="UniProtKB-SubCell"/>
</dbReference>
<keyword evidence="6 9" id="KW-0227">DNA damage</keyword>
<dbReference type="EC" id="3.2.2.27" evidence="4 9"/>
<proteinExistence type="inferred from homology"/>
<organism evidence="13 14">
    <name type="scientific">Helcococcus kunzii ATCC 51366</name>
    <dbReference type="NCBI Taxonomy" id="883114"/>
    <lineage>
        <taxon>Bacteria</taxon>
        <taxon>Bacillati</taxon>
        <taxon>Bacillota</taxon>
        <taxon>Tissierellia</taxon>
        <taxon>Tissierellales</taxon>
        <taxon>Peptoniphilaceae</taxon>
        <taxon>Helcococcus</taxon>
    </lineage>
</organism>
<dbReference type="Pfam" id="PF03167">
    <property type="entry name" value="UDG"/>
    <property type="match status" value="1"/>
</dbReference>
<dbReference type="InterPro" id="IPR005122">
    <property type="entry name" value="Uracil-DNA_glycosylase-like"/>
</dbReference>
<evidence type="ECO:0000256" key="4">
    <source>
        <dbReference type="ARBA" id="ARBA00012030"/>
    </source>
</evidence>
<dbReference type="InterPro" id="IPR018085">
    <property type="entry name" value="Ura-DNA_Glyclase_AS"/>
</dbReference>
<accession>H3NN78</accession>
<comment type="caution">
    <text evidence="13">The sequence shown here is derived from an EMBL/GenBank/DDBJ whole genome shotgun (WGS) entry which is preliminary data.</text>
</comment>
<dbReference type="OrthoDB" id="9804372at2"/>
<protein>
    <recommendedName>
        <fullName evidence="5 9">Uracil-DNA glycosylase</fullName>
        <shortName evidence="9">UDG</shortName>
        <ecNumber evidence="4 9">3.2.2.27</ecNumber>
    </recommendedName>
</protein>
<name>H3NN78_9FIRM</name>
<evidence type="ECO:0000256" key="3">
    <source>
        <dbReference type="ARBA" id="ARBA00008184"/>
    </source>
</evidence>
<dbReference type="PANTHER" id="PTHR11264">
    <property type="entry name" value="URACIL-DNA GLYCOSYLASE"/>
    <property type="match status" value="1"/>
</dbReference>
<dbReference type="STRING" id="883114.HMPREF9709_00789"/>
<dbReference type="InterPro" id="IPR036895">
    <property type="entry name" value="Uracil-DNA_glycosylase-like_sf"/>
</dbReference>
<dbReference type="PROSITE" id="PS00130">
    <property type="entry name" value="U_DNA_GLYCOSYLASE"/>
    <property type="match status" value="1"/>
</dbReference>
<evidence type="ECO:0000256" key="11">
    <source>
        <dbReference type="RuleBase" id="RU003780"/>
    </source>
</evidence>
<comment type="function">
    <text evidence="2 9 11">Excises uracil residues from the DNA which can arise as a result of misincorporation of dUMP residues by DNA polymerase or due to deamination of cytosine.</text>
</comment>
<dbReference type="NCBIfam" id="NF003589">
    <property type="entry name" value="PRK05254.1-2"/>
    <property type="match status" value="1"/>
</dbReference>
<evidence type="ECO:0000313" key="13">
    <source>
        <dbReference type="EMBL" id="EHR34482.1"/>
    </source>
</evidence>
<sequence length="221" mass="25491">MIGNEWDIVLKDIFDSEEFNIFMNNIYMDYENFDVYPKREDIFKAFELTDYSDVKIVILGQDPYHQRGQANGLAFSVNKGVKMPPSLRNIFKEIKEDLGIVNTNTDLTNWANQGILLLNTVLTVKDSKPKSYANTYWNKFTDKVISRVSKKGNIIFLLWGNDAINKSRLICENNYILTSTHPSPLSAYRGFLGCRHFSKANNILVDLNKDIIDWSTNENNN</sequence>
<comment type="similarity">
    <text evidence="3 9 11">Belongs to the uracil-DNA glycosylase (UDG) superfamily. UNG family.</text>
</comment>
<keyword evidence="8 9" id="KW-0234">DNA repair</keyword>
<dbReference type="Proteomes" id="UP000004191">
    <property type="component" value="Unassembled WGS sequence"/>
</dbReference>
<dbReference type="RefSeq" id="WP_005398153.1">
    <property type="nucleotide sequence ID" value="NZ_JH601088.1"/>
</dbReference>